<feature type="compositionally biased region" description="Low complexity" evidence="1">
    <location>
        <begin position="196"/>
        <end position="206"/>
    </location>
</feature>
<dbReference type="PROSITE" id="PS51644">
    <property type="entry name" value="HTH_OST"/>
    <property type="match status" value="2"/>
</dbReference>
<sequence>MANEERIAMFLDYENLALGARDHLGGEFELKPITDALAERGRVVVRRAYADWSYFDEDRRMLTRAQVELIEMTQRMGASRKNAADIKMAVDAIEMAFSKDYISTFVICTGDSDFTPLVLKLRELDKKVIGFGVRDSTSKMLPPACDEFLYYDNLEGVEPLPAKEVAAARARSGGSSSAGDKKSGRGKKNDKTSGSDPVAAPAAEPAAGEDVEEVTAEETTQPDLAVLVAQTLSGLQSSQGGEITASVLKRTLVRKDPTFSEADYGFRAFGELLRHLADRNVIELSQGPAKGDPEILLPETGDKDEAFALLRSVVEELSKGQESVPLSGLKDQLRRKEPGFSEKKLGYRSFLQFSRAAATEGVIALDWSDVDKDYLLESVAS</sequence>
<feature type="compositionally biased region" description="Low complexity" evidence="1">
    <location>
        <begin position="167"/>
        <end position="178"/>
    </location>
</feature>
<dbReference type="GO" id="GO:0004540">
    <property type="term" value="F:RNA nuclease activity"/>
    <property type="evidence" value="ECO:0007669"/>
    <property type="project" value="InterPro"/>
</dbReference>
<dbReference type="AlphaFoldDB" id="A0A516GCP4"/>
<feature type="domain" description="HTH OST-type" evidence="2">
    <location>
        <begin position="302"/>
        <end position="380"/>
    </location>
</feature>
<dbReference type="CDD" id="cd10146">
    <property type="entry name" value="LabA_like_C"/>
    <property type="match status" value="1"/>
</dbReference>
<evidence type="ECO:0000259" key="2">
    <source>
        <dbReference type="PROSITE" id="PS51644"/>
    </source>
</evidence>
<dbReference type="InterPro" id="IPR041966">
    <property type="entry name" value="LOTUS-like"/>
</dbReference>
<name>A0A516GCP4_9MICO</name>
<organism evidence="3 4">
    <name type="scientific">Ornithinimicrobium ciconiae</name>
    <dbReference type="NCBI Taxonomy" id="2594265"/>
    <lineage>
        <taxon>Bacteria</taxon>
        <taxon>Bacillati</taxon>
        <taxon>Actinomycetota</taxon>
        <taxon>Actinomycetes</taxon>
        <taxon>Micrococcales</taxon>
        <taxon>Ornithinimicrobiaceae</taxon>
        <taxon>Ornithinimicrobium</taxon>
    </lineage>
</organism>
<dbReference type="InterPro" id="IPR025605">
    <property type="entry name" value="OST-HTH/LOTUS_dom"/>
</dbReference>
<dbReference type="InterPro" id="IPR021139">
    <property type="entry name" value="NYN"/>
</dbReference>
<feature type="region of interest" description="Disordered" evidence="1">
    <location>
        <begin position="165"/>
        <end position="222"/>
    </location>
</feature>
<evidence type="ECO:0000313" key="3">
    <source>
        <dbReference type="EMBL" id="QDO89283.1"/>
    </source>
</evidence>
<dbReference type="CDD" id="cd11297">
    <property type="entry name" value="PIN_LabA-like_N_1"/>
    <property type="match status" value="1"/>
</dbReference>
<protein>
    <submittedName>
        <fullName evidence="3">NYN domain-containing protein</fullName>
    </submittedName>
</protein>
<dbReference type="Pfam" id="PF01936">
    <property type="entry name" value="NYN"/>
    <property type="match status" value="1"/>
</dbReference>
<feature type="domain" description="HTH OST-type" evidence="2">
    <location>
        <begin position="223"/>
        <end position="299"/>
    </location>
</feature>
<reference evidence="3 4" key="1">
    <citation type="submission" date="2019-07" db="EMBL/GenBank/DDBJ databases">
        <title>complete genome sequencing of Ornithinimicrobium sp. H23M54.</title>
        <authorList>
            <person name="Bae J.-W."/>
            <person name="Lee S.-Y."/>
        </authorList>
    </citation>
    <scope>NUCLEOTIDE SEQUENCE [LARGE SCALE GENOMIC DNA]</scope>
    <source>
        <strain evidence="3 4">H23M54</strain>
    </source>
</reference>
<dbReference type="Gene3D" id="3.30.420.610">
    <property type="entry name" value="LOTUS domain-like"/>
    <property type="match status" value="1"/>
</dbReference>
<gene>
    <name evidence="3" type="ORF">FNH13_13880</name>
</gene>
<dbReference type="RefSeq" id="WP_143783970.1">
    <property type="nucleotide sequence ID" value="NZ_CP041616.1"/>
</dbReference>
<feature type="compositionally biased region" description="Basic and acidic residues" evidence="1">
    <location>
        <begin position="179"/>
        <end position="193"/>
    </location>
</feature>
<evidence type="ECO:0000313" key="4">
    <source>
        <dbReference type="Proteomes" id="UP000315395"/>
    </source>
</evidence>
<dbReference type="EMBL" id="CP041616">
    <property type="protein sequence ID" value="QDO89283.1"/>
    <property type="molecule type" value="Genomic_DNA"/>
</dbReference>
<dbReference type="Proteomes" id="UP000315395">
    <property type="component" value="Chromosome"/>
</dbReference>
<dbReference type="Gene3D" id="3.40.50.1010">
    <property type="entry name" value="5'-nuclease"/>
    <property type="match status" value="1"/>
</dbReference>
<dbReference type="PANTHER" id="PTHR35811:SF1">
    <property type="entry name" value="HTH OST-TYPE DOMAIN-CONTAINING PROTEIN"/>
    <property type="match status" value="1"/>
</dbReference>
<keyword evidence="4" id="KW-1185">Reference proteome</keyword>
<dbReference type="OrthoDB" id="2379772at2"/>
<feature type="compositionally biased region" description="Acidic residues" evidence="1">
    <location>
        <begin position="207"/>
        <end position="216"/>
    </location>
</feature>
<accession>A0A516GCP4</accession>
<dbReference type="KEGG" id="orz:FNH13_13880"/>
<evidence type="ECO:0000256" key="1">
    <source>
        <dbReference type="SAM" id="MobiDB-lite"/>
    </source>
</evidence>
<proteinExistence type="predicted"/>
<dbReference type="PANTHER" id="PTHR35811">
    <property type="entry name" value="SLR1870 PROTEIN"/>
    <property type="match status" value="1"/>
</dbReference>
<dbReference type="Pfam" id="PF12872">
    <property type="entry name" value="OST-HTH"/>
    <property type="match status" value="2"/>
</dbReference>